<evidence type="ECO:0000256" key="7">
    <source>
        <dbReference type="ARBA" id="ARBA00023136"/>
    </source>
</evidence>
<dbReference type="Pfam" id="PF01032">
    <property type="entry name" value="FecCD"/>
    <property type="match status" value="1"/>
</dbReference>
<comment type="caution">
    <text evidence="9">The sequence shown here is derived from an EMBL/GenBank/DDBJ whole genome shotgun (WGS) entry which is preliminary data.</text>
</comment>
<dbReference type="GO" id="GO:0022857">
    <property type="term" value="F:transmembrane transporter activity"/>
    <property type="evidence" value="ECO:0007669"/>
    <property type="project" value="InterPro"/>
</dbReference>
<name>A0A364K4F0_9BACL</name>
<evidence type="ECO:0000256" key="8">
    <source>
        <dbReference type="SAM" id="Phobius"/>
    </source>
</evidence>
<dbReference type="SUPFAM" id="SSF81345">
    <property type="entry name" value="ABC transporter involved in vitamin B12 uptake, BtuC"/>
    <property type="match status" value="1"/>
</dbReference>
<dbReference type="InterPro" id="IPR037294">
    <property type="entry name" value="ABC_BtuC-like"/>
</dbReference>
<dbReference type="PANTHER" id="PTHR30472:SF67">
    <property type="entry name" value="PERMEASE OF ABC TRANSPORTER-RELATED"/>
    <property type="match status" value="1"/>
</dbReference>
<feature type="transmembrane region" description="Helical" evidence="8">
    <location>
        <begin position="34"/>
        <end position="55"/>
    </location>
</feature>
<dbReference type="EMBL" id="QJKK01000005">
    <property type="protein sequence ID" value="RAL24245.1"/>
    <property type="molecule type" value="Genomic_DNA"/>
</dbReference>
<keyword evidence="4" id="KW-1003">Cell membrane</keyword>
<feature type="transmembrane region" description="Helical" evidence="8">
    <location>
        <begin position="233"/>
        <end position="254"/>
    </location>
</feature>
<feature type="transmembrane region" description="Helical" evidence="8">
    <location>
        <begin position="101"/>
        <end position="118"/>
    </location>
</feature>
<evidence type="ECO:0000313" key="9">
    <source>
        <dbReference type="EMBL" id="RAL24245.1"/>
    </source>
</evidence>
<sequence>MSSPVIKSVQEQVQNRKIATGHPSKQPYQKQKRWFKMALFLFAGITFVSVTLAVMLGPVKITPLTVWKIILSHFPMIGGMVEQDWSQAQDYIVWNIRLPRVLLGVVIGSGLAIVGTVIQALVRNSLADPYILGVSSGASVAATLVIIFGALPLFGQYALSIGSFLGALLSMIMVYILAQTSGRVNNTRLLLSGIAVSMVLSAITNLIVTMAPNEQGIRDAMFWMMGSLAGAKWEYLTIPSFVVLFGLFFLLFQYRSLNALLMGEETATTLGINTDTFRKVLILISSLVTGVIVAVSGAIGFIGLMVPHITRFLIGSDHRRVLPISAFLGAIITIWADVLARLIFAPQELPIGVVTAMCGGPFFIWLLRRQTYSFGGANR</sequence>
<dbReference type="OrthoDB" id="9811721at2"/>
<dbReference type="InterPro" id="IPR000522">
    <property type="entry name" value="ABC_transptr_permease_BtuC"/>
</dbReference>
<feature type="transmembrane region" description="Helical" evidence="8">
    <location>
        <begin position="190"/>
        <end position="212"/>
    </location>
</feature>
<evidence type="ECO:0000256" key="1">
    <source>
        <dbReference type="ARBA" id="ARBA00004651"/>
    </source>
</evidence>
<reference evidence="9 10" key="1">
    <citation type="submission" date="2018-06" db="EMBL/GenBank/DDBJ databases">
        <title>Thermoflavimicrobium daqus sp. nov., a thermophilic microbe isolated from Moutai-flavour Daqu.</title>
        <authorList>
            <person name="Wang X."/>
            <person name="Zhou H."/>
        </authorList>
    </citation>
    <scope>NUCLEOTIDE SEQUENCE [LARGE SCALE GENOMIC DNA]</scope>
    <source>
        <strain evidence="9 10">FBKL4.011</strain>
    </source>
</reference>
<dbReference type="GO" id="GO:0005886">
    <property type="term" value="C:plasma membrane"/>
    <property type="evidence" value="ECO:0007669"/>
    <property type="project" value="UniProtKB-SubCell"/>
</dbReference>
<accession>A0A364K4F0</accession>
<comment type="similarity">
    <text evidence="2">Belongs to the binding-protein-dependent transport system permease family. FecCD subfamily.</text>
</comment>
<protein>
    <submittedName>
        <fullName evidence="9">ABC transporter permease</fullName>
    </submittedName>
</protein>
<feature type="transmembrane region" description="Helical" evidence="8">
    <location>
        <begin position="349"/>
        <end position="367"/>
    </location>
</feature>
<dbReference type="CDD" id="cd06550">
    <property type="entry name" value="TM_ABC_iron-siderophores_like"/>
    <property type="match status" value="1"/>
</dbReference>
<dbReference type="FunFam" id="1.10.3470.10:FF:000001">
    <property type="entry name" value="Vitamin B12 ABC transporter permease BtuC"/>
    <property type="match status" value="1"/>
</dbReference>
<keyword evidence="5 8" id="KW-0812">Transmembrane</keyword>
<keyword evidence="10" id="KW-1185">Reference proteome</keyword>
<organism evidence="9 10">
    <name type="scientific">Thermoflavimicrobium daqui</name>
    <dbReference type="NCBI Taxonomy" id="2137476"/>
    <lineage>
        <taxon>Bacteria</taxon>
        <taxon>Bacillati</taxon>
        <taxon>Bacillota</taxon>
        <taxon>Bacilli</taxon>
        <taxon>Bacillales</taxon>
        <taxon>Thermoactinomycetaceae</taxon>
        <taxon>Thermoflavimicrobium</taxon>
    </lineage>
</organism>
<evidence type="ECO:0000256" key="5">
    <source>
        <dbReference type="ARBA" id="ARBA00022692"/>
    </source>
</evidence>
<keyword evidence="7 8" id="KW-0472">Membrane</keyword>
<comment type="subcellular location">
    <subcellularLocation>
        <location evidence="1">Cell membrane</location>
        <topology evidence="1">Multi-pass membrane protein</topology>
    </subcellularLocation>
</comment>
<dbReference type="GO" id="GO:0033214">
    <property type="term" value="P:siderophore-iron import into cell"/>
    <property type="evidence" value="ECO:0007669"/>
    <property type="project" value="TreeGrafter"/>
</dbReference>
<evidence type="ECO:0000256" key="4">
    <source>
        <dbReference type="ARBA" id="ARBA00022475"/>
    </source>
</evidence>
<evidence type="ECO:0000256" key="6">
    <source>
        <dbReference type="ARBA" id="ARBA00022989"/>
    </source>
</evidence>
<feature type="transmembrane region" description="Helical" evidence="8">
    <location>
        <begin position="158"/>
        <end position="178"/>
    </location>
</feature>
<dbReference type="PANTHER" id="PTHR30472">
    <property type="entry name" value="FERRIC ENTEROBACTIN TRANSPORT SYSTEM PERMEASE PROTEIN"/>
    <property type="match status" value="1"/>
</dbReference>
<evidence type="ECO:0000256" key="3">
    <source>
        <dbReference type="ARBA" id="ARBA00022448"/>
    </source>
</evidence>
<keyword evidence="3" id="KW-0813">Transport</keyword>
<dbReference type="Proteomes" id="UP000251213">
    <property type="component" value="Unassembled WGS sequence"/>
</dbReference>
<feature type="transmembrane region" description="Helical" evidence="8">
    <location>
        <begin position="321"/>
        <end position="343"/>
    </location>
</feature>
<feature type="transmembrane region" description="Helical" evidence="8">
    <location>
        <begin position="130"/>
        <end position="151"/>
    </location>
</feature>
<dbReference type="Gene3D" id="1.10.3470.10">
    <property type="entry name" value="ABC transporter involved in vitamin B12 uptake, BtuC"/>
    <property type="match status" value="1"/>
</dbReference>
<reference evidence="9 10" key="2">
    <citation type="submission" date="2018-06" db="EMBL/GenBank/DDBJ databases">
        <authorList>
            <person name="Zhirakovskaya E."/>
        </authorList>
    </citation>
    <scope>NUCLEOTIDE SEQUENCE [LARGE SCALE GENOMIC DNA]</scope>
    <source>
        <strain evidence="9 10">FBKL4.011</strain>
    </source>
</reference>
<dbReference type="AlphaFoldDB" id="A0A364K4F0"/>
<gene>
    <name evidence="9" type="ORF">DL897_11235</name>
</gene>
<proteinExistence type="inferred from homology"/>
<feature type="transmembrane region" description="Helical" evidence="8">
    <location>
        <begin position="280"/>
        <end position="309"/>
    </location>
</feature>
<keyword evidence="6 8" id="KW-1133">Transmembrane helix</keyword>
<evidence type="ECO:0000313" key="10">
    <source>
        <dbReference type="Proteomes" id="UP000251213"/>
    </source>
</evidence>
<evidence type="ECO:0000256" key="2">
    <source>
        <dbReference type="ARBA" id="ARBA00007935"/>
    </source>
</evidence>